<feature type="region of interest" description="Disordered" evidence="1">
    <location>
        <begin position="489"/>
        <end position="552"/>
    </location>
</feature>
<reference evidence="4" key="1">
    <citation type="journal article" date="2006" name="Science">
        <title>Phytophthora genome sequences uncover evolutionary origins and mechanisms of pathogenesis.</title>
        <authorList>
            <person name="Tyler B.M."/>
            <person name="Tripathy S."/>
            <person name="Zhang X."/>
            <person name="Dehal P."/>
            <person name="Jiang R.H."/>
            <person name="Aerts A."/>
            <person name="Arredondo F.D."/>
            <person name="Baxter L."/>
            <person name="Bensasson D."/>
            <person name="Beynon J.L."/>
            <person name="Chapman J."/>
            <person name="Damasceno C.M."/>
            <person name="Dorrance A.E."/>
            <person name="Dou D."/>
            <person name="Dickerman A.W."/>
            <person name="Dubchak I.L."/>
            <person name="Garbelotto M."/>
            <person name="Gijzen M."/>
            <person name="Gordon S.G."/>
            <person name="Govers F."/>
            <person name="Grunwald N.J."/>
            <person name="Huang W."/>
            <person name="Ivors K.L."/>
            <person name="Jones R.W."/>
            <person name="Kamoun S."/>
            <person name="Krampis K."/>
            <person name="Lamour K.H."/>
            <person name="Lee M.K."/>
            <person name="McDonald W.H."/>
            <person name="Medina M."/>
            <person name="Meijer H.J."/>
            <person name="Nordberg E.K."/>
            <person name="Maclean D.J."/>
            <person name="Ospina-Giraldo M.D."/>
            <person name="Morris P.F."/>
            <person name="Phuntumart V."/>
            <person name="Putnam N.H."/>
            <person name="Rash S."/>
            <person name="Rose J.K."/>
            <person name="Sakihama Y."/>
            <person name="Salamov A.A."/>
            <person name="Savidor A."/>
            <person name="Scheuring C.F."/>
            <person name="Smith B.M."/>
            <person name="Sobral B.W."/>
            <person name="Terry A."/>
            <person name="Torto-Alalibo T.A."/>
            <person name="Win J."/>
            <person name="Xu Z."/>
            <person name="Zhang H."/>
            <person name="Grigoriev I.V."/>
            <person name="Rokhsar D.S."/>
            <person name="Boore J.L."/>
        </authorList>
    </citation>
    <scope>NUCLEOTIDE SEQUENCE [LARGE SCALE GENOMIC DNA]</scope>
    <source>
        <strain evidence="4">Pr102</strain>
    </source>
</reference>
<dbReference type="EMBL" id="DS566028">
    <property type="status" value="NOT_ANNOTATED_CDS"/>
    <property type="molecule type" value="Genomic_DNA"/>
</dbReference>
<evidence type="ECO:0000313" key="3">
    <source>
        <dbReference type="EnsemblProtists" id="Phyra78346"/>
    </source>
</evidence>
<reference evidence="3" key="2">
    <citation type="submission" date="2015-06" db="UniProtKB">
        <authorList>
            <consortium name="EnsemblProtists"/>
        </authorList>
    </citation>
    <scope>IDENTIFICATION</scope>
    <source>
        <strain evidence="3">Pr102</strain>
    </source>
</reference>
<organism evidence="3 4">
    <name type="scientific">Phytophthora ramorum</name>
    <name type="common">Sudden oak death agent</name>
    <dbReference type="NCBI Taxonomy" id="164328"/>
    <lineage>
        <taxon>Eukaryota</taxon>
        <taxon>Sar</taxon>
        <taxon>Stramenopiles</taxon>
        <taxon>Oomycota</taxon>
        <taxon>Peronosporomycetes</taxon>
        <taxon>Peronosporales</taxon>
        <taxon>Peronosporaceae</taxon>
        <taxon>Phytophthora</taxon>
    </lineage>
</organism>
<keyword evidence="4" id="KW-1185">Reference proteome</keyword>
<dbReference type="GO" id="GO:0004843">
    <property type="term" value="F:cysteine-type deubiquitinase activity"/>
    <property type="evidence" value="ECO:0007669"/>
    <property type="project" value="InterPro"/>
</dbReference>
<dbReference type="OMA" id="GFDWEIR"/>
<dbReference type="EnsemblProtists" id="Phyra78346">
    <property type="protein sequence ID" value="Phyra78346"/>
    <property type="gene ID" value="Phyra78346"/>
</dbReference>
<sequence>MPGKTASKRPASKKPALQRAKELSNAKLEEGDHWFAVAMPWWEEFQACQKAESAPSVRNDSLVDKQLSSKTRKVAMLKPNLDEGSDFEFVSEAAWDVIAQELGFDWEIRREVIYQRSQQLLQIEPYPFAFKISCWTSEEAEPKELVDEANSAVVVLGSRTHTLAQLLSEVWLSTTDAFRHHFPQLLSCVDAASASSDQVRVCYRRRRAGDGELEWTPIQNMVKRSRLASISLRLKPRVKKRRTSEQEDESGEDQQGAAEDDEAEYDEHSGDRNEFGATLSAKLGDLRLDNRSEEANGTARLHEILVEQRAKGAGEFGWPSQGGEWQWRMALVRGDLLDALDTMKTWCEARVLAARRNKVHVHYRGWESKYDEWISRVSPRIVPPHSHISKWRSALREHTLVQIGIQVPHRQHPKWRTATVLEVAASSGSEQDTGDDDGSGLRVHVQVDGDDLWLPAHDDMLSQANTHCESKPLTQDERQLLAHDDSLAASEAEEGLPVETEGTGDGEQEDEEGDDDTIDLVDHEGSSSPPLRPSRANNAAVEVTTASRSGMDLRARVGPARNLAASFNQAQDQGRSSAGRTPARGRGRSRQVSSDDTSPETVSPTPRPNAGQVNTLDLQTLWTQVGNDLRSLQSSWDRLGESLVAFTQSLGD</sequence>
<feature type="compositionally biased region" description="Polar residues" evidence="1">
    <location>
        <begin position="567"/>
        <end position="579"/>
    </location>
</feature>
<feature type="region of interest" description="Disordered" evidence="1">
    <location>
        <begin position="238"/>
        <end position="274"/>
    </location>
</feature>
<accession>H3GNX5</accession>
<proteinExistence type="predicted"/>
<evidence type="ECO:0000256" key="1">
    <source>
        <dbReference type="SAM" id="MobiDB-lite"/>
    </source>
</evidence>
<evidence type="ECO:0000313" key="4">
    <source>
        <dbReference type="Proteomes" id="UP000005238"/>
    </source>
</evidence>
<dbReference type="VEuPathDB" id="FungiDB:KRP22_2507"/>
<dbReference type="VEuPathDB" id="FungiDB:KRP23_4250"/>
<name>H3GNX5_PHYRM</name>
<feature type="compositionally biased region" description="Acidic residues" evidence="1">
    <location>
        <begin position="491"/>
        <end position="519"/>
    </location>
</feature>
<feature type="compositionally biased region" description="Basic residues" evidence="1">
    <location>
        <begin position="1"/>
        <end position="12"/>
    </location>
</feature>
<feature type="domain" description="DUSP" evidence="2">
    <location>
        <begin position="8"/>
        <end position="113"/>
    </location>
</feature>
<dbReference type="Gene3D" id="2.30.30.140">
    <property type="match status" value="1"/>
</dbReference>
<feature type="compositionally biased region" description="Acidic residues" evidence="1">
    <location>
        <begin position="246"/>
        <end position="265"/>
    </location>
</feature>
<dbReference type="Pfam" id="PF06337">
    <property type="entry name" value="DUSP"/>
    <property type="match status" value="1"/>
</dbReference>
<dbReference type="InterPro" id="IPR006615">
    <property type="entry name" value="Pept_C19_DUSP"/>
</dbReference>
<protein>
    <recommendedName>
        <fullName evidence="2">DUSP domain-containing protein</fullName>
    </recommendedName>
</protein>
<dbReference type="SUPFAM" id="SSF63748">
    <property type="entry name" value="Tudor/PWWP/MBT"/>
    <property type="match status" value="1"/>
</dbReference>
<dbReference type="InParanoid" id="H3GNX5"/>
<dbReference type="SUPFAM" id="SSF143791">
    <property type="entry name" value="DUSP-like"/>
    <property type="match status" value="1"/>
</dbReference>
<dbReference type="CDD" id="cd20104">
    <property type="entry name" value="MBT_PHF20L1-like"/>
    <property type="match status" value="1"/>
</dbReference>
<feature type="compositionally biased region" description="Polar residues" evidence="1">
    <location>
        <begin position="590"/>
        <end position="604"/>
    </location>
</feature>
<dbReference type="InterPro" id="IPR035927">
    <property type="entry name" value="DUSP-like_sf"/>
</dbReference>
<feature type="region of interest" description="Disordered" evidence="1">
    <location>
        <begin position="567"/>
        <end position="614"/>
    </location>
</feature>
<dbReference type="Proteomes" id="UP000005238">
    <property type="component" value="Unassembled WGS sequence"/>
</dbReference>
<evidence type="ECO:0000259" key="2">
    <source>
        <dbReference type="PROSITE" id="PS51283"/>
    </source>
</evidence>
<dbReference type="eggNOG" id="ENOG502SMVY">
    <property type="taxonomic scope" value="Eukaryota"/>
</dbReference>
<dbReference type="STRING" id="164328.H3GNX5"/>
<dbReference type="HOGENOM" id="CLU_427313_0_0_1"/>
<feature type="region of interest" description="Disordered" evidence="1">
    <location>
        <begin position="1"/>
        <end position="25"/>
    </location>
</feature>
<dbReference type="AlphaFoldDB" id="H3GNX5"/>
<dbReference type="Gene3D" id="3.30.2230.10">
    <property type="entry name" value="DUSP-like"/>
    <property type="match status" value="1"/>
</dbReference>
<dbReference type="PROSITE" id="PS51283">
    <property type="entry name" value="DUSP"/>
    <property type="match status" value="1"/>
</dbReference>